<dbReference type="AlphaFoldDB" id="A0A1V2UCZ1"/>
<keyword evidence="1" id="KW-0812">Transmembrane</keyword>
<accession>A0A1V2UCZ1</accession>
<evidence type="ECO:0000256" key="1">
    <source>
        <dbReference type="SAM" id="Phobius"/>
    </source>
</evidence>
<keyword evidence="1" id="KW-0472">Membrane</keyword>
<reference evidence="2 3" key="1">
    <citation type="submission" date="2016-12" db="EMBL/GenBank/DDBJ databases">
        <authorList>
            <person name="Song W.-J."/>
            <person name="Kurnit D.M."/>
        </authorList>
    </citation>
    <scope>NUCLEOTIDE SEQUENCE [LARGE SCALE GENOMIC DNA]</scope>
    <source>
        <strain evidence="2 3">CGB1038-1_S1</strain>
    </source>
</reference>
<sequence length="61" mass="7239">MNLAFVVLIYEVVKNKEIIVLVILGICFFVNFTKDILYFDDDASFEREWNLIIKKTYSFPV</sequence>
<feature type="transmembrane region" description="Helical" evidence="1">
    <location>
        <begin position="18"/>
        <end position="37"/>
    </location>
</feature>
<organism evidence="2 3">
    <name type="scientific">Enterococcus mundtii</name>
    <dbReference type="NCBI Taxonomy" id="53346"/>
    <lineage>
        <taxon>Bacteria</taxon>
        <taxon>Bacillati</taxon>
        <taxon>Bacillota</taxon>
        <taxon>Bacilli</taxon>
        <taxon>Lactobacillales</taxon>
        <taxon>Enterococcaceae</taxon>
        <taxon>Enterococcus</taxon>
    </lineage>
</organism>
<evidence type="ECO:0000313" key="3">
    <source>
        <dbReference type="Proteomes" id="UP000189299"/>
    </source>
</evidence>
<proteinExistence type="predicted"/>
<protein>
    <submittedName>
        <fullName evidence="2">Uncharacterized protein</fullName>
    </submittedName>
</protein>
<dbReference type="EMBL" id="MSTR01000016">
    <property type="protein sequence ID" value="ONN41151.1"/>
    <property type="molecule type" value="Genomic_DNA"/>
</dbReference>
<keyword evidence="1" id="KW-1133">Transmembrane helix</keyword>
<comment type="caution">
    <text evidence="2">The sequence shown here is derived from an EMBL/GenBank/DDBJ whole genome shotgun (WGS) entry which is preliminary data.</text>
</comment>
<gene>
    <name evidence="2" type="ORF">BTN92_13865</name>
</gene>
<dbReference type="Proteomes" id="UP000189299">
    <property type="component" value="Unassembled WGS sequence"/>
</dbReference>
<evidence type="ECO:0000313" key="2">
    <source>
        <dbReference type="EMBL" id="ONN41151.1"/>
    </source>
</evidence>
<name>A0A1V2UCZ1_ENTMU</name>